<feature type="region of interest" description="Disordered" evidence="1">
    <location>
        <begin position="1"/>
        <end position="92"/>
    </location>
</feature>
<evidence type="ECO:0000313" key="2">
    <source>
        <dbReference type="EMBL" id="KAE9390195.1"/>
    </source>
</evidence>
<sequence length="139" mass="15230">MPDKGKSKWKQNSSPTDKIKSAINTLRGRQNKKAKCAIDDDHGSTDDKDRSSQHSNTSNVSNPITDPDADPASIDLTVESDQEDDAKEQEKKHLCDTVAKRRSNAYAFFGQVQLGVTLHQQVPFSSTLGNAGERKQSTG</sequence>
<feature type="compositionally biased region" description="Acidic residues" evidence="1">
    <location>
        <begin position="78"/>
        <end position="87"/>
    </location>
</feature>
<proteinExistence type="predicted"/>
<keyword evidence="3" id="KW-1185">Reference proteome</keyword>
<feature type="compositionally biased region" description="Basic and acidic residues" evidence="1">
    <location>
        <begin position="36"/>
        <end position="52"/>
    </location>
</feature>
<name>A0A6A4GYQ6_9AGAR</name>
<evidence type="ECO:0000313" key="3">
    <source>
        <dbReference type="Proteomes" id="UP000799118"/>
    </source>
</evidence>
<dbReference type="AlphaFoldDB" id="A0A6A4GYQ6"/>
<protein>
    <submittedName>
        <fullName evidence="2">Uncharacterized protein</fullName>
    </submittedName>
</protein>
<accession>A0A6A4GYQ6</accession>
<feature type="compositionally biased region" description="Polar residues" evidence="1">
    <location>
        <begin position="10"/>
        <end position="28"/>
    </location>
</feature>
<gene>
    <name evidence="2" type="ORF">BT96DRAFT_946329</name>
</gene>
<organism evidence="2 3">
    <name type="scientific">Gymnopus androsaceus JB14</name>
    <dbReference type="NCBI Taxonomy" id="1447944"/>
    <lineage>
        <taxon>Eukaryota</taxon>
        <taxon>Fungi</taxon>
        <taxon>Dikarya</taxon>
        <taxon>Basidiomycota</taxon>
        <taxon>Agaricomycotina</taxon>
        <taxon>Agaricomycetes</taxon>
        <taxon>Agaricomycetidae</taxon>
        <taxon>Agaricales</taxon>
        <taxon>Marasmiineae</taxon>
        <taxon>Omphalotaceae</taxon>
        <taxon>Gymnopus</taxon>
    </lineage>
</organism>
<dbReference type="Proteomes" id="UP000799118">
    <property type="component" value="Unassembled WGS sequence"/>
</dbReference>
<evidence type="ECO:0000256" key="1">
    <source>
        <dbReference type="SAM" id="MobiDB-lite"/>
    </source>
</evidence>
<dbReference type="EMBL" id="ML769667">
    <property type="protein sequence ID" value="KAE9390195.1"/>
    <property type="molecule type" value="Genomic_DNA"/>
</dbReference>
<reference evidence="2" key="1">
    <citation type="journal article" date="2019" name="Environ. Microbiol.">
        <title>Fungal ecological strategies reflected in gene transcription - a case study of two litter decomposers.</title>
        <authorList>
            <person name="Barbi F."/>
            <person name="Kohler A."/>
            <person name="Barry K."/>
            <person name="Baskaran P."/>
            <person name="Daum C."/>
            <person name="Fauchery L."/>
            <person name="Ihrmark K."/>
            <person name="Kuo A."/>
            <person name="LaButti K."/>
            <person name="Lipzen A."/>
            <person name="Morin E."/>
            <person name="Grigoriev I.V."/>
            <person name="Henrissat B."/>
            <person name="Lindahl B."/>
            <person name="Martin F."/>
        </authorList>
    </citation>
    <scope>NUCLEOTIDE SEQUENCE</scope>
    <source>
        <strain evidence="2">JB14</strain>
    </source>
</reference>
<feature type="compositionally biased region" description="Polar residues" evidence="1">
    <location>
        <begin position="53"/>
        <end position="64"/>
    </location>
</feature>